<proteinExistence type="predicted"/>
<gene>
    <name evidence="2" type="ORF">HZA61_15530</name>
</gene>
<evidence type="ECO:0000256" key="1">
    <source>
        <dbReference type="SAM" id="SignalP"/>
    </source>
</evidence>
<dbReference type="AlphaFoldDB" id="A0A933SGI5"/>
<evidence type="ECO:0008006" key="4">
    <source>
        <dbReference type="Google" id="ProtNLM"/>
    </source>
</evidence>
<dbReference type="EMBL" id="JACRIW010000112">
    <property type="protein sequence ID" value="MBI5170900.1"/>
    <property type="molecule type" value="Genomic_DNA"/>
</dbReference>
<accession>A0A933SGI5</accession>
<evidence type="ECO:0000313" key="3">
    <source>
        <dbReference type="Proteomes" id="UP000696931"/>
    </source>
</evidence>
<reference evidence="2" key="1">
    <citation type="submission" date="2020-07" db="EMBL/GenBank/DDBJ databases">
        <title>Huge and variable diversity of episymbiotic CPR bacteria and DPANN archaea in groundwater ecosystems.</title>
        <authorList>
            <person name="He C.Y."/>
            <person name="Keren R."/>
            <person name="Whittaker M."/>
            <person name="Farag I.F."/>
            <person name="Doudna J."/>
            <person name="Cate J.H.D."/>
            <person name="Banfield J.F."/>
        </authorList>
    </citation>
    <scope>NUCLEOTIDE SEQUENCE</scope>
    <source>
        <strain evidence="2">NC_groundwater_1813_Pr3_B-0.1um_71_17</strain>
    </source>
</reference>
<dbReference type="SUPFAM" id="SSF56935">
    <property type="entry name" value="Porins"/>
    <property type="match status" value="1"/>
</dbReference>
<organism evidence="2 3">
    <name type="scientific">Eiseniibacteriota bacterium</name>
    <dbReference type="NCBI Taxonomy" id="2212470"/>
    <lineage>
        <taxon>Bacteria</taxon>
        <taxon>Candidatus Eiseniibacteriota</taxon>
    </lineage>
</organism>
<evidence type="ECO:0000313" key="2">
    <source>
        <dbReference type="EMBL" id="MBI5170900.1"/>
    </source>
</evidence>
<comment type="caution">
    <text evidence="2">The sequence shown here is derived from an EMBL/GenBank/DDBJ whole genome shotgun (WGS) entry which is preliminary data.</text>
</comment>
<keyword evidence="1" id="KW-0732">Signal</keyword>
<name>A0A933SGI5_UNCEI</name>
<sequence length="402" mass="43069">MRHLRNRLAVAAALALLVPAGAMASSARIAGLNVSGDYVKGDYTGMYTFLSEVNGVGNLAYVEAGSTERAYGDHAVGAVLPGLFDGRMGVWSFHLRQEHPALGQSGIGELLGPDFEDTNWNNSGEAFDVIWGHRMGSGNLGLRLNRSFESYDDGNTVVEGNGGNGRNVLGLGAGYDFEWADKGTVQFSGLYQSRHYKNSATDQSDNGKALQLTARMLHKFGGNATLIPVVKYAVLDQARIAGTADVTDKYTQFQAGLAGNWTVGSGDLLVFGAQFAHNKLELNTSDITENYAPNVFLALETQLNPWLSFRAGAQNVMFYSLTAESGANQTETKGHEFSFNLGTSVKLGSLMFDATLDPAFLQNPFAQLSGGQNAFYWGGYADRATGNAGAVAFPKVTATYTW</sequence>
<feature type="chain" id="PRO_5037871839" description="Alginate export domain-containing protein" evidence="1">
    <location>
        <begin position="25"/>
        <end position="402"/>
    </location>
</feature>
<protein>
    <recommendedName>
        <fullName evidence="4">Alginate export domain-containing protein</fullName>
    </recommendedName>
</protein>
<dbReference type="Proteomes" id="UP000696931">
    <property type="component" value="Unassembled WGS sequence"/>
</dbReference>
<feature type="signal peptide" evidence="1">
    <location>
        <begin position="1"/>
        <end position="24"/>
    </location>
</feature>